<evidence type="ECO:0000259" key="7">
    <source>
        <dbReference type="PROSITE" id="PS51918"/>
    </source>
</evidence>
<comment type="cofactor">
    <cofactor evidence="1">
        <name>[4Fe-4S] cluster</name>
        <dbReference type="ChEBI" id="CHEBI:49883"/>
    </cofactor>
</comment>
<dbReference type="Pfam" id="PF04055">
    <property type="entry name" value="Radical_SAM"/>
    <property type="match status" value="1"/>
</dbReference>
<dbReference type="Pfam" id="PF13186">
    <property type="entry name" value="SPASM"/>
    <property type="match status" value="1"/>
</dbReference>
<sequence>MNLDMKWLAWEITSRCNLSCIHCRSSSTMQKEENELTTKEAFKILDDLAEFAKPTIVLSGGEPLLRKDVYEIARYGAEKGIRMTLATNGTLVNDEIAKKIKDSGIKSCSLSLDGATPEVHDNFRKQKGAFKSVMRCIEIFKKHNIPFLINSSFTKRNQKDIAETLRMAIELGAMAWFMFVIIPTGRGAGVTEEFIDKDTYVEILKWHYEREKEGKIRMRPVCAPFYFRLKKEWGDKENIKDKSSPLGFISDRGCIGAVGGVFVSKEGMVTPCSYFPFEVGHVRKNSIREIWENSPRLNELRDFDNYQGDCHYCEYRVVCGGCRALAYFFKGNHLEKDPYCDYKPKRI</sequence>
<dbReference type="InterPro" id="IPR050377">
    <property type="entry name" value="Radical_SAM_PqqE_MftC-like"/>
</dbReference>
<accession>A0A0G0PXB9</accession>
<dbReference type="SUPFAM" id="SSF102114">
    <property type="entry name" value="Radical SAM enzymes"/>
    <property type="match status" value="1"/>
</dbReference>
<dbReference type="CDD" id="cd01335">
    <property type="entry name" value="Radical_SAM"/>
    <property type="match status" value="1"/>
</dbReference>
<dbReference type="InterPro" id="IPR007197">
    <property type="entry name" value="rSAM"/>
</dbReference>
<organism evidence="8 9">
    <name type="scientific">Candidatus Gottesmanbacteria bacterium GW2011_GWC2_39_8</name>
    <dbReference type="NCBI Taxonomy" id="1618450"/>
    <lineage>
        <taxon>Bacteria</taxon>
        <taxon>Candidatus Gottesmaniibacteriota</taxon>
    </lineage>
</organism>
<keyword evidence="3" id="KW-0949">S-adenosyl-L-methionine</keyword>
<dbReference type="AlphaFoldDB" id="A0A0G0PXB9"/>
<dbReference type="InterPro" id="IPR034391">
    <property type="entry name" value="AdoMet-like_SPASM_containing"/>
</dbReference>
<dbReference type="SFLD" id="SFLDG01067">
    <property type="entry name" value="SPASM/twitch_domain_containing"/>
    <property type="match status" value="1"/>
</dbReference>
<dbReference type="Proteomes" id="UP000034539">
    <property type="component" value="Unassembled WGS sequence"/>
</dbReference>
<dbReference type="PANTHER" id="PTHR11228:SF7">
    <property type="entry name" value="PQQA PEPTIDE CYCLASE"/>
    <property type="match status" value="1"/>
</dbReference>
<dbReference type="SFLD" id="SFLDG01387">
    <property type="entry name" value="BtrN-like_SPASM_domain_contain"/>
    <property type="match status" value="1"/>
</dbReference>
<dbReference type="PROSITE" id="PS51918">
    <property type="entry name" value="RADICAL_SAM"/>
    <property type="match status" value="1"/>
</dbReference>
<evidence type="ECO:0000256" key="1">
    <source>
        <dbReference type="ARBA" id="ARBA00001966"/>
    </source>
</evidence>
<keyword evidence="2" id="KW-0004">4Fe-4S</keyword>
<dbReference type="SFLD" id="SFLDS00029">
    <property type="entry name" value="Radical_SAM"/>
    <property type="match status" value="1"/>
</dbReference>
<gene>
    <name evidence="8" type="ORF">UT63_C0032G0010</name>
</gene>
<dbReference type="PANTHER" id="PTHR11228">
    <property type="entry name" value="RADICAL SAM DOMAIN PROTEIN"/>
    <property type="match status" value="1"/>
</dbReference>
<comment type="caution">
    <text evidence="8">The sequence shown here is derived from an EMBL/GenBank/DDBJ whole genome shotgun (WGS) entry which is preliminary data.</text>
</comment>
<dbReference type="GO" id="GO:0046872">
    <property type="term" value="F:metal ion binding"/>
    <property type="evidence" value="ECO:0007669"/>
    <property type="project" value="UniProtKB-KW"/>
</dbReference>
<dbReference type="PATRIC" id="fig|1618450.3.peg.762"/>
<dbReference type="EMBL" id="LBXN01000032">
    <property type="protein sequence ID" value="KKR32779.1"/>
    <property type="molecule type" value="Genomic_DNA"/>
</dbReference>
<dbReference type="GO" id="GO:0051539">
    <property type="term" value="F:4 iron, 4 sulfur cluster binding"/>
    <property type="evidence" value="ECO:0007669"/>
    <property type="project" value="UniProtKB-KW"/>
</dbReference>
<keyword evidence="5" id="KW-0408">Iron</keyword>
<dbReference type="NCBIfam" id="TIGR04085">
    <property type="entry name" value="rSAM_more_4Fe4S"/>
    <property type="match status" value="1"/>
</dbReference>
<evidence type="ECO:0000256" key="5">
    <source>
        <dbReference type="ARBA" id="ARBA00023004"/>
    </source>
</evidence>
<keyword evidence="4" id="KW-0479">Metal-binding</keyword>
<feature type="domain" description="Radical SAM core" evidence="7">
    <location>
        <begin position="2"/>
        <end position="213"/>
    </location>
</feature>
<dbReference type="InterPro" id="IPR013785">
    <property type="entry name" value="Aldolase_TIM"/>
</dbReference>
<dbReference type="GO" id="GO:0003824">
    <property type="term" value="F:catalytic activity"/>
    <property type="evidence" value="ECO:0007669"/>
    <property type="project" value="InterPro"/>
</dbReference>
<dbReference type="InterPro" id="IPR006638">
    <property type="entry name" value="Elp3/MiaA/NifB-like_rSAM"/>
</dbReference>
<protein>
    <submittedName>
        <fullName evidence="8">Radical SAM domain protein</fullName>
    </submittedName>
</protein>
<dbReference type="SMART" id="SM00729">
    <property type="entry name" value="Elp3"/>
    <property type="match status" value="1"/>
</dbReference>
<keyword evidence="6" id="KW-0411">Iron-sulfur</keyword>
<reference evidence="8 9" key="1">
    <citation type="journal article" date="2015" name="Nature">
        <title>rRNA introns, odd ribosomes, and small enigmatic genomes across a large radiation of phyla.</title>
        <authorList>
            <person name="Brown C.T."/>
            <person name="Hug L.A."/>
            <person name="Thomas B.C."/>
            <person name="Sharon I."/>
            <person name="Castelle C.J."/>
            <person name="Singh A."/>
            <person name="Wilkins M.J."/>
            <person name="Williams K.H."/>
            <person name="Banfield J.F."/>
        </authorList>
    </citation>
    <scope>NUCLEOTIDE SEQUENCE [LARGE SCALE GENOMIC DNA]</scope>
</reference>
<evidence type="ECO:0000256" key="4">
    <source>
        <dbReference type="ARBA" id="ARBA00022723"/>
    </source>
</evidence>
<proteinExistence type="predicted"/>
<evidence type="ECO:0000313" key="9">
    <source>
        <dbReference type="Proteomes" id="UP000034539"/>
    </source>
</evidence>
<dbReference type="CDD" id="cd21123">
    <property type="entry name" value="SPASM_MftC-like"/>
    <property type="match status" value="1"/>
</dbReference>
<dbReference type="Gene3D" id="3.20.20.70">
    <property type="entry name" value="Aldolase class I"/>
    <property type="match status" value="1"/>
</dbReference>
<evidence type="ECO:0000256" key="6">
    <source>
        <dbReference type="ARBA" id="ARBA00023014"/>
    </source>
</evidence>
<evidence type="ECO:0000256" key="2">
    <source>
        <dbReference type="ARBA" id="ARBA00022485"/>
    </source>
</evidence>
<dbReference type="InterPro" id="IPR023885">
    <property type="entry name" value="4Fe4S-binding_SPASM_dom"/>
</dbReference>
<name>A0A0G0PXB9_9BACT</name>
<dbReference type="InterPro" id="IPR058240">
    <property type="entry name" value="rSAM_sf"/>
</dbReference>
<dbReference type="PIRSF" id="PIRSF037420">
    <property type="entry name" value="PQQ_syn_pqqE"/>
    <property type="match status" value="1"/>
</dbReference>
<dbReference type="SFLD" id="SFLDG01386">
    <property type="entry name" value="main_SPASM_domain-containing"/>
    <property type="match status" value="1"/>
</dbReference>
<evidence type="ECO:0000256" key="3">
    <source>
        <dbReference type="ARBA" id="ARBA00022691"/>
    </source>
</evidence>
<dbReference type="InterPro" id="IPR017200">
    <property type="entry name" value="PqqE-like"/>
</dbReference>
<evidence type="ECO:0000313" key="8">
    <source>
        <dbReference type="EMBL" id="KKR32779.1"/>
    </source>
</evidence>